<dbReference type="Proteomes" id="UP001195914">
    <property type="component" value="Unassembled WGS sequence"/>
</dbReference>
<dbReference type="InterPro" id="IPR001680">
    <property type="entry name" value="WD40_rpt"/>
</dbReference>
<dbReference type="EMBL" id="JAHBMH010000067">
    <property type="protein sequence ID" value="KAK1934032.1"/>
    <property type="molecule type" value="Genomic_DNA"/>
</dbReference>
<comment type="similarity">
    <text evidence="2">Belongs to the WD repeat PWP2 family.</text>
</comment>
<dbReference type="CDD" id="cd00200">
    <property type="entry name" value="WD40"/>
    <property type="match status" value="1"/>
</dbReference>
<dbReference type="Pfam" id="PF04003">
    <property type="entry name" value="Utp12"/>
    <property type="match status" value="1"/>
</dbReference>
<keyword evidence="5" id="KW-0539">Nucleus</keyword>
<reference evidence="9" key="2">
    <citation type="submission" date="2021-05" db="EMBL/GenBank/DDBJ databases">
        <authorList>
            <person name="Pain A."/>
        </authorList>
    </citation>
    <scope>NUCLEOTIDE SEQUENCE</scope>
    <source>
        <strain evidence="9">1802A</strain>
    </source>
</reference>
<dbReference type="PROSITE" id="PS50294">
    <property type="entry name" value="WD_REPEATS_REGION"/>
    <property type="match status" value="3"/>
</dbReference>
<evidence type="ECO:0000256" key="3">
    <source>
        <dbReference type="ARBA" id="ARBA00022574"/>
    </source>
</evidence>
<dbReference type="SUPFAM" id="SSF50969">
    <property type="entry name" value="YVTN repeat-like/Quinoprotein amine dehydrogenase"/>
    <property type="match status" value="1"/>
</dbReference>
<comment type="caution">
    <text evidence="9">The sequence shown here is derived from an EMBL/GenBank/DDBJ whole genome shotgun (WGS) entry which is preliminary data.</text>
</comment>
<dbReference type="InterPro" id="IPR011044">
    <property type="entry name" value="Quino_amine_DH_bsu"/>
</dbReference>
<dbReference type="PRINTS" id="PR00320">
    <property type="entry name" value="GPROTEINBRPT"/>
</dbReference>
<organism evidence="9 10">
    <name type="scientific">Babesia divergens</name>
    <dbReference type="NCBI Taxonomy" id="32595"/>
    <lineage>
        <taxon>Eukaryota</taxon>
        <taxon>Sar</taxon>
        <taxon>Alveolata</taxon>
        <taxon>Apicomplexa</taxon>
        <taxon>Aconoidasida</taxon>
        <taxon>Piroplasmida</taxon>
        <taxon>Babesiidae</taxon>
        <taxon>Babesia</taxon>
    </lineage>
</organism>
<dbReference type="PANTHER" id="PTHR19858:SF0">
    <property type="entry name" value="PERIODIC TRYPTOPHAN PROTEIN 2 HOMOLOG"/>
    <property type="match status" value="1"/>
</dbReference>
<keyword evidence="10" id="KW-1185">Reference proteome</keyword>
<accession>A0AAD9G8Z9</accession>
<protein>
    <submittedName>
        <fullName evidence="9">Periodic tryptophan protein 2-like protein</fullName>
    </submittedName>
</protein>
<dbReference type="InterPro" id="IPR007148">
    <property type="entry name" value="SSU_processome_Utp12"/>
</dbReference>
<proteinExistence type="inferred from homology"/>
<dbReference type="InterPro" id="IPR019775">
    <property type="entry name" value="WD40_repeat_CS"/>
</dbReference>
<dbReference type="Gene3D" id="2.130.10.10">
    <property type="entry name" value="YVTN repeat-like/Quinoprotein amine dehydrogenase"/>
    <property type="match status" value="4"/>
</dbReference>
<evidence type="ECO:0000256" key="2">
    <source>
        <dbReference type="ARBA" id="ARBA00010226"/>
    </source>
</evidence>
<evidence type="ECO:0000256" key="4">
    <source>
        <dbReference type="ARBA" id="ARBA00022737"/>
    </source>
</evidence>
<evidence type="ECO:0000313" key="10">
    <source>
        <dbReference type="Proteomes" id="UP001195914"/>
    </source>
</evidence>
<keyword evidence="3 6" id="KW-0853">WD repeat</keyword>
<gene>
    <name evidence="9" type="ORF">X943_001844</name>
</gene>
<evidence type="ECO:0000256" key="7">
    <source>
        <dbReference type="SAM" id="MobiDB-lite"/>
    </source>
</evidence>
<dbReference type="SUPFAM" id="SSF50978">
    <property type="entry name" value="WD40 repeat-like"/>
    <property type="match status" value="1"/>
</dbReference>
<dbReference type="Pfam" id="PF00400">
    <property type="entry name" value="WD40"/>
    <property type="match status" value="5"/>
</dbReference>
<dbReference type="AlphaFoldDB" id="A0AAD9G8Z9"/>
<sequence>MSSYTLAHICGAPYTGGRIRFSPDGGCILAPVGNRVTVYDLQTSKSTTFSSQTRSDIAIVSYHPTLPLAILIDVNGYGYILNLLRDRILHRLQFKSSSTVPTEKKQASHLPQNESQRLVFDAAFSPDANFFAVAIGSKLCVGYTDHALNTLQIWRAPNERIGWRMTLHRELVGHMDTITCLDWSTDSRFLITASNDLTVRLWSVDPIDGFVPCAFVDHRRPVKTAFFSKDMRRICAISKEGVIIVWKVTDEADSKGNAAKHLGRNKKKAEKVTAEKHADESGADADIATALWVKETQSYCNQASNTVVSRVAVNKNTNLIVIGFTGGLFGLYKFPSFDAIYTLRIGNELPVVDSVDISTDGDWLGLACSETGTLVVWEWKSETFVMKQQGHRSGIRCVAFSTGGSDAINIGGVVDKEMKGDVDQNYSGNKLGLGTRYLVATGGFDGKVKLWDSNSGVCFVTFEEHSASVEAICFTPQANAIITASLDGTVRAFDMLRYRNFRTLTASRVQFISVACDSSGSIVCAGSKGETNSVFIWSLQTGKLLDELHGHSAAVSSVAFHPNIAYSGFLVSASWDKFINVWNIYGRTDKGGATEPILNPSSIVAIAFDPRDNNLLAAAVLCGRIIFWDLDNSEVCFSSTKSTSAQQIGTIDGIRDLQTGRYHGEFYAANNSRGVKGQQEDLQAGLNRNQHFNSISYVSSGRMLVAGSRNSAHICVYNTETYSLLYTLTLTKNRSFAGILRELNSRYMTEYGHSIQEYDLSDEDEPVEGAAERRRIQAHQSLPGVQSSELMKHSKRFHVWQVSCSPDGRQFAAATSHGLYVYSMDAFIKTPNYAKEVLKSLGTFQPQLLTKNVTTGNVLAALEQKEYAKAFILALALNDFNTLLRCYENVPISAIGQVVASIDKEFVCVLLNFIRAVINPDSPNGTIHLNWHLLWLEEIFAIHMHTIGGVDSGNTWQGLSPCGKIDIRTMLLLLLRQLRQTKANVSGVLCSNAHTVEYIKRLAQNSWE</sequence>
<feature type="repeat" description="WD" evidence="6">
    <location>
        <begin position="171"/>
        <end position="205"/>
    </location>
</feature>
<dbReference type="GO" id="GO:0000462">
    <property type="term" value="P:maturation of SSU-rRNA from tricistronic rRNA transcript (SSU-rRNA, 5.8S rRNA, LSU-rRNA)"/>
    <property type="evidence" value="ECO:0007669"/>
    <property type="project" value="TreeGrafter"/>
</dbReference>
<comment type="subcellular location">
    <subcellularLocation>
        <location evidence="1">Nucleus</location>
        <location evidence="1">Nucleolus</location>
    </subcellularLocation>
</comment>
<dbReference type="GO" id="GO:0000028">
    <property type="term" value="P:ribosomal small subunit assembly"/>
    <property type="evidence" value="ECO:0007669"/>
    <property type="project" value="TreeGrafter"/>
</dbReference>
<feature type="region of interest" description="Disordered" evidence="7">
    <location>
        <begin position="257"/>
        <end position="277"/>
    </location>
</feature>
<feature type="repeat" description="WD" evidence="6">
    <location>
        <begin position="462"/>
        <end position="503"/>
    </location>
</feature>
<keyword evidence="4" id="KW-0677">Repeat</keyword>
<evidence type="ECO:0000256" key="6">
    <source>
        <dbReference type="PROSITE-ProRule" id="PRU00221"/>
    </source>
</evidence>
<dbReference type="InterPro" id="IPR015943">
    <property type="entry name" value="WD40/YVTN_repeat-like_dom_sf"/>
</dbReference>
<dbReference type="PROSITE" id="PS00678">
    <property type="entry name" value="WD_REPEATS_1"/>
    <property type="match status" value="1"/>
</dbReference>
<reference evidence="9" key="1">
    <citation type="journal article" date="2014" name="Nucleic Acids Res.">
        <title>The evolutionary dynamics of variant antigen genes in Babesia reveal a history of genomic innovation underlying host-parasite interaction.</title>
        <authorList>
            <person name="Jackson A.P."/>
            <person name="Otto T.D."/>
            <person name="Darby A."/>
            <person name="Ramaprasad A."/>
            <person name="Xia D."/>
            <person name="Echaide I.E."/>
            <person name="Farber M."/>
            <person name="Gahlot S."/>
            <person name="Gamble J."/>
            <person name="Gupta D."/>
            <person name="Gupta Y."/>
            <person name="Jackson L."/>
            <person name="Malandrin L."/>
            <person name="Malas T.B."/>
            <person name="Moussa E."/>
            <person name="Nair M."/>
            <person name="Reid A.J."/>
            <person name="Sanders M."/>
            <person name="Sharma J."/>
            <person name="Tracey A."/>
            <person name="Quail M.A."/>
            <person name="Weir W."/>
            <person name="Wastling J.M."/>
            <person name="Hall N."/>
            <person name="Willadsen P."/>
            <person name="Lingelbach K."/>
            <person name="Shiels B."/>
            <person name="Tait A."/>
            <person name="Berriman M."/>
            <person name="Allred D.R."/>
            <person name="Pain A."/>
        </authorList>
    </citation>
    <scope>NUCLEOTIDE SEQUENCE</scope>
    <source>
        <strain evidence="9">1802A</strain>
    </source>
</reference>
<feature type="domain" description="Small-subunit processome Utp12" evidence="8">
    <location>
        <begin position="882"/>
        <end position="1000"/>
    </location>
</feature>
<dbReference type="SUPFAM" id="SSF50998">
    <property type="entry name" value="Quinoprotein alcohol dehydrogenase-like"/>
    <property type="match status" value="1"/>
</dbReference>
<feature type="repeat" description="WD" evidence="6">
    <location>
        <begin position="438"/>
        <end position="461"/>
    </location>
</feature>
<dbReference type="GO" id="GO:0032040">
    <property type="term" value="C:small-subunit processome"/>
    <property type="evidence" value="ECO:0007669"/>
    <property type="project" value="TreeGrafter"/>
</dbReference>
<dbReference type="InterPro" id="IPR020472">
    <property type="entry name" value="WD40_PAC1"/>
</dbReference>
<dbReference type="SMART" id="SM00320">
    <property type="entry name" value="WD40"/>
    <property type="match status" value="11"/>
</dbReference>
<dbReference type="InterPro" id="IPR011047">
    <property type="entry name" value="Quinoprotein_ADH-like_sf"/>
</dbReference>
<evidence type="ECO:0000313" key="9">
    <source>
        <dbReference type="EMBL" id="KAK1934032.1"/>
    </source>
</evidence>
<dbReference type="InterPro" id="IPR036322">
    <property type="entry name" value="WD40_repeat_dom_sf"/>
</dbReference>
<evidence type="ECO:0000259" key="8">
    <source>
        <dbReference type="Pfam" id="PF04003"/>
    </source>
</evidence>
<dbReference type="PANTHER" id="PTHR19858">
    <property type="entry name" value="WD40 REPEAT PROTEIN"/>
    <property type="match status" value="1"/>
</dbReference>
<dbReference type="InterPro" id="IPR027145">
    <property type="entry name" value="PWP2"/>
</dbReference>
<feature type="repeat" description="WD" evidence="6">
    <location>
        <begin position="548"/>
        <end position="584"/>
    </location>
</feature>
<dbReference type="PROSITE" id="PS50082">
    <property type="entry name" value="WD_REPEATS_2"/>
    <property type="match status" value="4"/>
</dbReference>
<dbReference type="GO" id="GO:0034388">
    <property type="term" value="C:Pwp2p-containing subcomplex of 90S preribosome"/>
    <property type="evidence" value="ECO:0007669"/>
    <property type="project" value="TreeGrafter"/>
</dbReference>
<evidence type="ECO:0000256" key="5">
    <source>
        <dbReference type="ARBA" id="ARBA00023242"/>
    </source>
</evidence>
<evidence type="ECO:0000256" key="1">
    <source>
        <dbReference type="ARBA" id="ARBA00004604"/>
    </source>
</evidence>
<name>A0AAD9G8Z9_BABDI</name>